<accession>A0A100IPU4</accession>
<dbReference type="Proteomes" id="UP000068243">
    <property type="component" value="Unassembled WGS sequence"/>
</dbReference>
<evidence type="ECO:0000256" key="2">
    <source>
        <dbReference type="SAM" id="MobiDB-lite"/>
    </source>
</evidence>
<dbReference type="PANTHER" id="PTHR21974">
    <property type="entry name" value="RE15880P"/>
    <property type="match status" value="1"/>
</dbReference>
<dbReference type="EMBL" id="BCMY01000014">
    <property type="protein sequence ID" value="GAQ44905.1"/>
    <property type="molecule type" value="Genomic_DNA"/>
</dbReference>
<sequence>MSIYSHIATSKERHDQIQAELASVESSPESLQSQESYLAELRNELTNTNRQLSQLHKITKGNRELHEKYRDSTVRRLFYRARGKREEFEAKADQEMRDYYDALAKENRAQAQREMLEAQVADAVAQEKELRRACTTRERLHAELDAIYKRIFEGRTEEFPEEDAQEETTKQARREYGQRRERWSDLRQATQCLARAQLTLREVLLNLAETLRYCERDLWSFGSTLADWRQQDCLSRAQQKVTQTQMLVAQARRLDPRVQALPAMNIVQHDWVGELVFGTFLFHTDFLGMMQQSVLEVKRAEEVLAAQVRQAKSREDDMQAQVEDARMAFETAQQDLRQLRYELFMKTADPPPPYTEPMSPGISV</sequence>
<evidence type="ECO:0000313" key="3">
    <source>
        <dbReference type="EMBL" id="GAQ44905.1"/>
    </source>
</evidence>
<feature type="coiled-coil region" evidence="1">
    <location>
        <begin position="308"/>
        <end position="342"/>
    </location>
</feature>
<feature type="coiled-coil region" evidence="1">
    <location>
        <begin position="106"/>
        <end position="133"/>
    </location>
</feature>
<name>A0A100IPU4_ASPNG</name>
<evidence type="ECO:0000256" key="1">
    <source>
        <dbReference type="SAM" id="Coils"/>
    </source>
</evidence>
<evidence type="ECO:0000313" key="4">
    <source>
        <dbReference type="Proteomes" id="UP000068243"/>
    </source>
</evidence>
<feature type="coiled-coil region" evidence="1">
    <location>
        <begin position="31"/>
        <end position="58"/>
    </location>
</feature>
<dbReference type="VEuPathDB" id="FungiDB:M747DRAFT_298229"/>
<dbReference type="OMA" id="FRRFAHK"/>
<dbReference type="PaxDb" id="5061-CADANGAP00009811"/>
<protein>
    <submittedName>
        <fullName evidence="3">Similar to An12g05640</fullName>
    </submittedName>
</protein>
<reference evidence="4" key="1">
    <citation type="journal article" date="2016" name="Genome Announc.">
        <title>Draft genome sequence of Aspergillus niger strain An76.</title>
        <authorList>
            <person name="Gong W."/>
            <person name="Cheng Z."/>
            <person name="Zhang H."/>
            <person name="Liu L."/>
            <person name="Gao P."/>
            <person name="Wang L."/>
        </authorList>
    </citation>
    <scope>NUCLEOTIDE SEQUENCE [LARGE SCALE GENOMIC DNA]</scope>
    <source>
        <strain evidence="4">An76</strain>
    </source>
</reference>
<dbReference type="VEuPathDB" id="FungiDB:ASPNIDRAFT2_1133360"/>
<keyword evidence="1" id="KW-0175">Coiled coil</keyword>
<dbReference type="PANTHER" id="PTHR21974:SF2">
    <property type="entry name" value="RE15880P"/>
    <property type="match status" value="1"/>
</dbReference>
<dbReference type="OrthoDB" id="2562743at2759"/>
<proteinExistence type="predicted"/>
<dbReference type="AlphaFoldDB" id="A0A100IPU4"/>
<feature type="region of interest" description="Disordered" evidence="2">
    <location>
        <begin position="158"/>
        <end position="177"/>
    </location>
</feature>
<comment type="caution">
    <text evidence="3">The sequence shown here is derived from an EMBL/GenBank/DDBJ whole genome shotgun (WGS) entry which is preliminary data.</text>
</comment>
<organism evidence="3 4">
    <name type="scientific">Aspergillus niger</name>
    <dbReference type="NCBI Taxonomy" id="5061"/>
    <lineage>
        <taxon>Eukaryota</taxon>
        <taxon>Fungi</taxon>
        <taxon>Dikarya</taxon>
        <taxon>Ascomycota</taxon>
        <taxon>Pezizomycotina</taxon>
        <taxon>Eurotiomycetes</taxon>
        <taxon>Eurotiomycetidae</taxon>
        <taxon>Eurotiales</taxon>
        <taxon>Aspergillaceae</taxon>
        <taxon>Aspergillus</taxon>
        <taxon>Aspergillus subgen. Circumdati</taxon>
    </lineage>
</organism>
<dbReference type="VEuPathDB" id="FungiDB:ATCC64974_36760"/>
<gene>
    <name evidence="3" type="ORF">ABL_07566</name>
</gene>
<dbReference type="VEuPathDB" id="FungiDB:An12g05640"/>
<feature type="compositionally biased region" description="Basic and acidic residues" evidence="2">
    <location>
        <begin position="167"/>
        <end position="177"/>
    </location>
</feature>